<gene>
    <name evidence="3" type="ORF">AVDCRST_MAG41-4595</name>
</gene>
<accession>A0A6J4K185</accession>
<proteinExistence type="inferred from homology"/>
<dbReference type="Gene3D" id="3.30.530.20">
    <property type="match status" value="1"/>
</dbReference>
<dbReference type="InterPro" id="IPR013538">
    <property type="entry name" value="ASHA1/2-like_C"/>
</dbReference>
<evidence type="ECO:0000313" key="3">
    <source>
        <dbReference type="EMBL" id="CAA9293093.1"/>
    </source>
</evidence>
<dbReference type="InterPro" id="IPR023393">
    <property type="entry name" value="START-like_dom_sf"/>
</dbReference>
<organism evidence="3">
    <name type="scientific">uncultured Mycobacteriales bacterium</name>
    <dbReference type="NCBI Taxonomy" id="581187"/>
    <lineage>
        <taxon>Bacteria</taxon>
        <taxon>Bacillati</taxon>
        <taxon>Actinomycetota</taxon>
        <taxon>Actinomycetes</taxon>
        <taxon>Mycobacteriales</taxon>
        <taxon>environmental samples</taxon>
    </lineage>
</organism>
<evidence type="ECO:0000259" key="2">
    <source>
        <dbReference type="Pfam" id="PF08327"/>
    </source>
</evidence>
<dbReference type="AlphaFoldDB" id="A0A6J4K185"/>
<reference evidence="3" key="1">
    <citation type="submission" date="2020-02" db="EMBL/GenBank/DDBJ databases">
        <authorList>
            <person name="Meier V. D."/>
        </authorList>
    </citation>
    <scope>NUCLEOTIDE SEQUENCE</scope>
    <source>
        <strain evidence="3">AVDCRST_MAG41</strain>
    </source>
</reference>
<sequence length="168" mass="18032">MSEPGPQEIVVSWVFDAPRELVFRAFTDAGLVARWWVPAEEEELEVEELDPRPGGGWRFLNTDADGNTYSFRGVFHSVTPGRIVQTFEYGGMPGHVLLETLTFTDLGDGRTRLTDSSVFQSVAARDAMAGGDDGGARDSMCRLAVLLAELQSGSGPLGPGRGSRSGPG</sequence>
<protein>
    <submittedName>
        <fullName evidence="3">Ligand-binding SRPBCC domain protein family</fullName>
    </submittedName>
</protein>
<dbReference type="Pfam" id="PF08327">
    <property type="entry name" value="AHSA1"/>
    <property type="match status" value="1"/>
</dbReference>
<name>A0A6J4K185_9ACTN</name>
<comment type="similarity">
    <text evidence="1">Belongs to the AHA1 family.</text>
</comment>
<evidence type="ECO:0000256" key="1">
    <source>
        <dbReference type="ARBA" id="ARBA00006817"/>
    </source>
</evidence>
<dbReference type="CDD" id="cd07826">
    <property type="entry name" value="SRPBCC_CalC_Aha1-like_9"/>
    <property type="match status" value="1"/>
</dbReference>
<dbReference type="SUPFAM" id="SSF55961">
    <property type="entry name" value="Bet v1-like"/>
    <property type="match status" value="1"/>
</dbReference>
<feature type="domain" description="Activator of Hsp90 ATPase homologue 1/2-like C-terminal" evidence="2">
    <location>
        <begin position="16"/>
        <end position="147"/>
    </location>
</feature>
<dbReference type="EMBL" id="CADCTP010000446">
    <property type="protein sequence ID" value="CAA9293093.1"/>
    <property type="molecule type" value="Genomic_DNA"/>
</dbReference>